<dbReference type="PROSITE" id="PS51643">
    <property type="entry name" value="HD_CAS3"/>
    <property type="match status" value="1"/>
</dbReference>
<name>A0ABT6W2E3_9ACTN</name>
<keyword evidence="8" id="KW-0067">ATP-binding</keyword>
<dbReference type="InterPro" id="IPR006483">
    <property type="entry name" value="CRISPR-assoc_Cas3_HD"/>
</dbReference>
<reference evidence="12 13" key="1">
    <citation type="submission" date="2023-05" db="EMBL/GenBank/DDBJ databases">
        <title>Streptantibioticus silvisoli sp. nov., acidotolerant actinomycetes 1 from pine litter.</title>
        <authorList>
            <person name="Swiecimska M."/>
            <person name="Golinska P."/>
            <person name="Sangal V."/>
            <person name="Wachnowicz B."/>
            <person name="Goodfellow M."/>
        </authorList>
    </citation>
    <scope>NUCLEOTIDE SEQUENCE [LARGE SCALE GENOMIC DNA]</scope>
    <source>
        <strain evidence="12 13">SL54</strain>
    </source>
</reference>
<dbReference type="InterPro" id="IPR006474">
    <property type="entry name" value="Helicase_Cas3_CRISPR-ass_core"/>
</dbReference>
<dbReference type="Gene3D" id="1.10.3210.30">
    <property type="match status" value="1"/>
</dbReference>
<proteinExistence type="inferred from homology"/>
<comment type="caution">
    <text evidence="12">The sequence shown here is derived from an EMBL/GenBank/DDBJ whole genome shotgun (WGS) entry which is preliminary data.</text>
</comment>
<evidence type="ECO:0000313" key="12">
    <source>
        <dbReference type="EMBL" id="MDI5964916.1"/>
    </source>
</evidence>
<dbReference type="PANTHER" id="PTHR47963">
    <property type="entry name" value="DEAD-BOX ATP-DEPENDENT RNA HELICASE 47, MITOCHONDRIAL"/>
    <property type="match status" value="1"/>
</dbReference>
<dbReference type="SUPFAM" id="SSF52540">
    <property type="entry name" value="P-loop containing nucleoside triphosphate hydrolases"/>
    <property type="match status" value="1"/>
</dbReference>
<comment type="similarity">
    <text evidence="1">In the N-terminal section; belongs to the CRISPR-associated nuclease Cas3-HD family.</text>
</comment>
<dbReference type="CDD" id="cd09641">
    <property type="entry name" value="Cas3''_I"/>
    <property type="match status" value="1"/>
</dbReference>
<evidence type="ECO:0000256" key="3">
    <source>
        <dbReference type="ARBA" id="ARBA00022722"/>
    </source>
</evidence>
<dbReference type="Gene3D" id="3.40.50.300">
    <property type="entry name" value="P-loop containing nucleotide triphosphate hydrolases"/>
    <property type="match status" value="2"/>
</dbReference>
<dbReference type="Pfam" id="PF18019">
    <property type="entry name" value="Cas3_HD"/>
    <property type="match status" value="1"/>
</dbReference>
<dbReference type="Proteomes" id="UP001156398">
    <property type="component" value="Unassembled WGS sequence"/>
</dbReference>
<evidence type="ECO:0000313" key="13">
    <source>
        <dbReference type="Proteomes" id="UP001156398"/>
    </source>
</evidence>
<sequence length="1001" mass="106672">MMRYQLVSGQAQCVGEGCSPEVVAALGALWGKSAEKAGGVMNLLLSHMLDTAAVAEVVWDRFLAPSTKASWDEVAGGVGRGRGLFAWLCGVHDCGKATPAFQWQWAVGAAGVRAAGLAWPEAFVAKWARWWRHDRAGGFILARVLREAGWGAKKIGWVWPLVAGHHGTFAGECGPPEKARGQLEGGGLWAQVQTALVDEFSRALGFDGVTSVEPQGTLPSRAAQLHASGLVVMADWIASGPHFGGISDLAKVSMGGARERAGRAWDALGLHGGWGRLAEPDDAVFVDRFGDDPRLSQQMVLKAARDMPAPGLLVVEAPMGEGKTKAALAAAEVLAARFGADGVFVGMPTQATCDPMYGQVRRWLEGIDPDLAGQVALLHGKRRFNKEWQALTELGGMDPDAAFAGVDEYGMERGNDSFGMDEECCEEIGSGRRGPAQWFLGPKRGLLCPFVVGTIDQLLFAATRTKHVMLRMAGLVGKVVVLDEVHAADVYMSQFLKECLRWLGQARVPVVLLSATLAAGQRQALVEAYLSGAASREEYALDEPLRAEGYPCVTSAWCEPRENEPVATTRTGHALSWRADLPVTVEVMREPVATEQANEGGAGDELVAGLLAERLSEGGCALVIRNTVARAQSLLTALGERFPPDELRLLHARFSDGHRADATAECLNLLGPQPRERGHERPKKLIVVATQVAEQSFDVDADLLVTDLAPVDLLLQRIGRLHRHEGVERPARVSSPHVVVTGYDLQDGGSAEFPAAAEAIYSRYLLLRSLAVVLGAAPAAPGAAPAPTAAEAASAPGVLPAGPVGTWEIPGRVPELVGAVYDVPTALAGTVWEADEEKALSFWTRKQLSRADEAAGLLLTRRGEHERPTLAGLHDGAVGTRSGTQAEALVRDGEMGVEVVLVVGDEERWTTLNGRVLGPNGVVADEVLDDLLSGAVRLPAKFTAVAAELRPLPGWLQHPWLRYSRALVLDGERRTLLGGIPVSYDDRLGLVTGAGHPQTGR</sequence>
<evidence type="ECO:0000259" key="10">
    <source>
        <dbReference type="PROSITE" id="PS51192"/>
    </source>
</evidence>
<dbReference type="RefSeq" id="WP_282704676.1">
    <property type="nucleotide sequence ID" value="NZ_JAAGKO020000028.1"/>
</dbReference>
<keyword evidence="3" id="KW-0540">Nuclease</keyword>
<evidence type="ECO:0000256" key="5">
    <source>
        <dbReference type="ARBA" id="ARBA00022741"/>
    </source>
</evidence>
<evidence type="ECO:0000256" key="6">
    <source>
        <dbReference type="ARBA" id="ARBA00022801"/>
    </source>
</evidence>
<feature type="domain" description="Helicase ATP-binding" evidence="10">
    <location>
        <begin position="304"/>
        <end position="535"/>
    </location>
</feature>
<keyword evidence="13" id="KW-1185">Reference proteome</keyword>
<dbReference type="InterPro" id="IPR038257">
    <property type="entry name" value="CRISPR-assoc_Cas3_HD_sf"/>
</dbReference>
<dbReference type="InterPro" id="IPR054712">
    <property type="entry name" value="Cas3-like_dom"/>
</dbReference>
<keyword evidence="6" id="KW-0378">Hydrolase</keyword>
<evidence type="ECO:0000256" key="9">
    <source>
        <dbReference type="ARBA" id="ARBA00023118"/>
    </source>
</evidence>
<accession>A0ABT6W2E3</accession>
<keyword evidence="7" id="KW-0347">Helicase</keyword>
<keyword evidence="5" id="KW-0547">Nucleotide-binding</keyword>
<gene>
    <name evidence="12" type="primary">cas3</name>
    <name evidence="12" type="ORF">POF43_019680</name>
</gene>
<dbReference type="InterPro" id="IPR014001">
    <property type="entry name" value="Helicase_ATP-bd"/>
</dbReference>
<feature type="domain" description="HD Cas3-type" evidence="11">
    <location>
        <begin position="37"/>
        <end position="237"/>
    </location>
</feature>
<evidence type="ECO:0000256" key="8">
    <source>
        <dbReference type="ARBA" id="ARBA00022840"/>
    </source>
</evidence>
<dbReference type="PANTHER" id="PTHR47963:SF9">
    <property type="entry name" value="CRISPR-ASSOCIATED ENDONUCLEASE_HELICASE CAS3"/>
    <property type="match status" value="1"/>
</dbReference>
<evidence type="ECO:0000256" key="2">
    <source>
        <dbReference type="ARBA" id="ARBA00009046"/>
    </source>
</evidence>
<evidence type="ECO:0000259" key="11">
    <source>
        <dbReference type="PROSITE" id="PS51643"/>
    </source>
</evidence>
<keyword evidence="4" id="KW-0479">Metal-binding</keyword>
<dbReference type="CDD" id="cd17930">
    <property type="entry name" value="DEXHc_cas3"/>
    <property type="match status" value="1"/>
</dbReference>
<dbReference type="NCBIfam" id="TIGR01587">
    <property type="entry name" value="cas3_core"/>
    <property type="match status" value="1"/>
</dbReference>
<dbReference type="PROSITE" id="PS51192">
    <property type="entry name" value="HELICASE_ATP_BIND_1"/>
    <property type="match status" value="1"/>
</dbReference>
<dbReference type="NCBIfam" id="TIGR01596">
    <property type="entry name" value="cas3_HD"/>
    <property type="match status" value="1"/>
</dbReference>
<evidence type="ECO:0000256" key="7">
    <source>
        <dbReference type="ARBA" id="ARBA00022806"/>
    </source>
</evidence>
<evidence type="ECO:0000256" key="4">
    <source>
        <dbReference type="ARBA" id="ARBA00022723"/>
    </source>
</evidence>
<dbReference type="InterPro" id="IPR027417">
    <property type="entry name" value="P-loop_NTPase"/>
</dbReference>
<dbReference type="InterPro" id="IPR050547">
    <property type="entry name" value="DEAD_box_RNA_helicases"/>
</dbReference>
<evidence type="ECO:0000256" key="1">
    <source>
        <dbReference type="ARBA" id="ARBA00006847"/>
    </source>
</evidence>
<keyword evidence="9" id="KW-0051">Antiviral defense</keyword>
<organism evidence="12 13">
    <name type="scientific">Streptantibioticus silvisoli</name>
    <dbReference type="NCBI Taxonomy" id="2705255"/>
    <lineage>
        <taxon>Bacteria</taxon>
        <taxon>Bacillati</taxon>
        <taxon>Actinomycetota</taxon>
        <taxon>Actinomycetes</taxon>
        <taxon>Kitasatosporales</taxon>
        <taxon>Streptomycetaceae</taxon>
        <taxon>Streptantibioticus</taxon>
    </lineage>
</organism>
<dbReference type="EMBL" id="JAAGKO020000028">
    <property type="protein sequence ID" value="MDI5964916.1"/>
    <property type="molecule type" value="Genomic_DNA"/>
</dbReference>
<dbReference type="Pfam" id="PF18395">
    <property type="entry name" value="Cas3_C"/>
    <property type="match status" value="1"/>
</dbReference>
<dbReference type="Pfam" id="PF22590">
    <property type="entry name" value="Cas3-like_C_2"/>
    <property type="match status" value="1"/>
</dbReference>
<comment type="similarity">
    <text evidence="2">In the central section; belongs to the CRISPR-associated helicase Cas3 family.</text>
</comment>
<protein>
    <submittedName>
        <fullName evidence="12">CRISPR-associated helicase Cas3</fullName>
    </submittedName>
</protein>
<dbReference type="InterPro" id="IPR041372">
    <property type="entry name" value="Cas3_C"/>
</dbReference>